<proteinExistence type="inferred from homology"/>
<dbReference type="InterPro" id="IPR037171">
    <property type="entry name" value="NagB/RpiA_transferase-like"/>
</dbReference>
<dbReference type="GO" id="GO:0046523">
    <property type="term" value="F:S-methyl-5-thioribose-1-phosphate isomerase activity"/>
    <property type="evidence" value="ECO:0007669"/>
    <property type="project" value="TreeGrafter"/>
</dbReference>
<dbReference type="AlphaFoldDB" id="A0A2T2P799"/>
<dbReference type="Proteomes" id="UP000240883">
    <property type="component" value="Unassembled WGS sequence"/>
</dbReference>
<dbReference type="InterPro" id="IPR000649">
    <property type="entry name" value="IF-2B-related"/>
</dbReference>
<evidence type="ECO:0000313" key="4">
    <source>
        <dbReference type="EMBL" id="PSN73406.1"/>
    </source>
</evidence>
<sequence>MPQISHRLSTFFDPRSPTYHDEDEKYSPNGATPHFLIPATTTAKTYRECRLPDLKAESASSDGSSIFSRRHTASPTTPTTPTTMSTPTTPTMPRVMSLKKTKSSKGLFRSRSFIAMNCFSPSSKENELERQLIQSYSMPSSQTLPQITIEDTEDKHKKYLSVALDGLQNDFTSGARQMGDAALTHLATVIDLASTSALTKDELWQISVGASKQLAAARPSMSAAIMSCVLRALDKISEAWNQEATSGRIVVDYGRIASSTIKNMLKTRVKSTAILGKTFTTWAEDFITKCLPAPQTTLNILTLSNSSTIRSALHTLLTTTPYPLTLTILESRPRFEGADMAAQLLASLEKDKNYAALSRLSISIDPDCTAAHHARSTHLLLLGADRISSSDGSVSNKIGSLPAALCVRHVNPRAHVVVLTDTDKIVRPGAEEGPEEVHPASEVQAAWSEATKEKLFGYERMPGGGSSISISSGGDARKEIGSYGGWFEWVPPELLDVYVTEAGVLDCKGVMRMGGRIQELEERIFGS</sequence>
<keyword evidence="4" id="KW-0808">Transferase</keyword>
<feature type="compositionally biased region" description="Polar residues" evidence="3">
    <location>
        <begin position="58"/>
        <end position="67"/>
    </location>
</feature>
<accession>A0A2T2P799</accession>
<dbReference type="SUPFAM" id="SSF100950">
    <property type="entry name" value="NagB/RpiA/CoA transferase-like"/>
    <property type="match status" value="1"/>
</dbReference>
<dbReference type="OrthoDB" id="206213at2759"/>
<dbReference type="STRING" id="1448308.A0A2T2P799"/>
<comment type="similarity">
    <text evidence="1 2">Belongs to the eIF-2B alpha/beta/delta subunits family.</text>
</comment>
<dbReference type="PANTHER" id="PTHR43475:SF3">
    <property type="entry name" value="TRANSLATION INITIATION FACTOR EIF-2B SUBUNIT FAMILY PROTEIN (AFU_ORTHOLOGUE AFUA_2G14290)"/>
    <property type="match status" value="1"/>
</dbReference>
<dbReference type="GO" id="GO:0019509">
    <property type="term" value="P:L-methionine salvage from methylthioadenosine"/>
    <property type="evidence" value="ECO:0007669"/>
    <property type="project" value="TreeGrafter"/>
</dbReference>
<organism evidence="4 5">
    <name type="scientific">Corynespora cassiicola Philippines</name>
    <dbReference type="NCBI Taxonomy" id="1448308"/>
    <lineage>
        <taxon>Eukaryota</taxon>
        <taxon>Fungi</taxon>
        <taxon>Dikarya</taxon>
        <taxon>Ascomycota</taxon>
        <taxon>Pezizomycotina</taxon>
        <taxon>Dothideomycetes</taxon>
        <taxon>Pleosporomycetidae</taxon>
        <taxon>Pleosporales</taxon>
        <taxon>Corynesporascaceae</taxon>
        <taxon>Corynespora</taxon>
    </lineage>
</organism>
<gene>
    <name evidence="4" type="ORF">BS50DRAFT_629438</name>
</gene>
<feature type="region of interest" description="Disordered" evidence="3">
    <location>
        <begin position="1"/>
        <end position="35"/>
    </location>
</feature>
<dbReference type="PANTHER" id="PTHR43475">
    <property type="entry name" value="METHYLTHIORIBOSE-1-PHOSPHATE ISOMERASE"/>
    <property type="match status" value="1"/>
</dbReference>
<protein>
    <submittedName>
        <fullName evidence="4">Nagb/rpia/CoA transferase-like protein</fullName>
    </submittedName>
</protein>
<keyword evidence="5" id="KW-1185">Reference proteome</keyword>
<reference evidence="4 5" key="1">
    <citation type="journal article" date="2018" name="Front. Microbiol.">
        <title>Genome-Wide Analysis of Corynespora cassiicola Leaf Fall Disease Putative Effectors.</title>
        <authorList>
            <person name="Lopez D."/>
            <person name="Ribeiro S."/>
            <person name="Label P."/>
            <person name="Fumanal B."/>
            <person name="Venisse J.S."/>
            <person name="Kohler A."/>
            <person name="de Oliveira R.R."/>
            <person name="Labutti K."/>
            <person name="Lipzen A."/>
            <person name="Lail K."/>
            <person name="Bauer D."/>
            <person name="Ohm R.A."/>
            <person name="Barry K.W."/>
            <person name="Spatafora J."/>
            <person name="Grigoriev I.V."/>
            <person name="Martin F.M."/>
            <person name="Pujade-Renaud V."/>
        </authorList>
    </citation>
    <scope>NUCLEOTIDE SEQUENCE [LARGE SCALE GENOMIC DNA]</scope>
    <source>
        <strain evidence="4 5">Philippines</strain>
    </source>
</reference>
<evidence type="ECO:0000256" key="3">
    <source>
        <dbReference type="SAM" id="MobiDB-lite"/>
    </source>
</evidence>
<evidence type="ECO:0000313" key="5">
    <source>
        <dbReference type="Proteomes" id="UP000240883"/>
    </source>
</evidence>
<dbReference type="EMBL" id="KZ678129">
    <property type="protein sequence ID" value="PSN73406.1"/>
    <property type="molecule type" value="Genomic_DNA"/>
</dbReference>
<feature type="region of interest" description="Disordered" evidence="3">
    <location>
        <begin position="57"/>
        <end position="94"/>
    </location>
</feature>
<evidence type="ECO:0000256" key="1">
    <source>
        <dbReference type="ARBA" id="ARBA00007251"/>
    </source>
</evidence>
<dbReference type="Gene3D" id="3.40.50.10470">
    <property type="entry name" value="Translation initiation factor eif-2b, domain 2"/>
    <property type="match status" value="1"/>
</dbReference>
<name>A0A2T2P799_CORCC</name>
<dbReference type="InterPro" id="IPR042529">
    <property type="entry name" value="IF_2B-like_C"/>
</dbReference>
<dbReference type="GO" id="GO:0016740">
    <property type="term" value="F:transferase activity"/>
    <property type="evidence" value="ECO:0007669"/>
    <property type="project" value="UniProtKB-KW"/>
</dbReference>
<evidence type="ECO:0000256" key="2">
    <source>
        <dbReference type="RuleBase" id="RU003814"/>
    </source>
</evidence>
<dbReference type="Pfam" id="PF01008">
    <property type="entry name" value="IF-2B"/>
    <property type="match status" value="1"/>
</dbReference>
<feature type="compositionally biased region" description="Low complexity" evidence="3">
    <location>
        <begin position="74"/>
        <end position="93"/>
    </location>
</feature>